<evidence type="ECO:0000313" key="3">
    <source>
        <dbReference type="Proteomes" id="UP000824115"/>
    </source>
</evidence>
<comment type="caution">
    <text evidence="2">The sequence shown here is derived from an EMBL/GenBank/DDBJ whole genome shotgun (WGS) entry which is preliminary data.</text>
</comment>
<dbReference type="Proteomes" id="UP000824115">
    <property type="component" value="Unassembled WGS sequence"/>
</dbReference>
<reference evidence="2" key="1">
    <citation type="journal article" date="2021" name="PeerJ">
        <title>Extensive microbial diversity within the chicken gut microbiome revealed by metagenomics and culture.</title>
        <authorList>
            <person name="Gilroy R."/>
            <person name="Ravi A."/>
            <person name="Getino M."/>
            <person name="Pursley I."/>
            <person name="Horton D.L."/>
            <person name="Alikhan N.F."/>
            <person name="Baker D."/>
            <person name="Gharbi K."/>
            <person name="Hall N."/>
            <person name="Watson M."/>
            <person name="Adriaenssens E.M."/>
            <person name="Foster-Nyarko E."/>
            <person name="Jarju S."/>
            <person name="Secka A."/>
            <person name="Antonio M."/>
            <person name="Oren A."/>
            <person name="Chaudhuri R.R."/>
            <person name="La Ragione R."/>
            <person name="Hildebrand F."/>
            <person name="Pallen M.J."/>
        </authorList>
    </citation>
    <scope>NUCLEOTIDE SEQUENCE</scope>
    <source>
        <strain evidence="2">Gambia16-554</strain>
    </source>
</reference>
<keyword evidence="1" id="KW-0812">Transmembrane</keyword>
<gene>
    <name evidence="2" type="ORF">IAC04_05850</name>
</gene>
<dbReference type="GO" id="GO:0015661">
    <property type="term" value="F:L-lysine efflux transmembrane transporter activity"/>
    <property type="evidence" value="ECO:0007669"/>
    <property type="project" value="InterPro"/>
</dbReference>
<dbReference type="InterPro" id="IPR005642">
    <property type="entry name" value="LysO"/>
</dbReference>
<name>A0A9D2GRM3_9BACT</name>
<evidence type="ECO:0000256" key="1">
    <source>
        <dbReference type="SAM" id="Phobius"/>
    </source>
</evidence>
<keyword evidence="1" id="KW-0472">Membrane</keyword>
<reference evidence="2" key="2">
    <citation type="submission" date="2021-04" db="EMBL/GenBank/DDBJ databases">
        <authorList>
            <person name="Gilroy R."/>
        </authorList>
    </citation>
    <scope>NUCLEOTIDE SEQUENCE</scope>
    <source>
        <strain evidence="2">Gambia16-554</strain>
    </source>
</reference>
<keyword evidence="1" id="KW-1133">Transmembrane helix</keyword>
<organism evidence="2 3">
    <name type="scientific">Candidatus Coprenecus stercoravium</name>
    <dbReference type="NCBI Taxonomy" id="2840735"/>
    <lineage>
        <taxon>Bacteria</taxon>
        <taxon>Pseudomonadati</taxon>
        <taxon>Bacteroidota</taxon>
        <taxon>Bacteroidia</taxon>
        <taxon>Bacteroidales</taxon>
        <taxon>Rikenellaceae</taxon>
        <taxon>Rikenellaceae incertae sedis</taxon>
        <taxon>Candidatus Coprenecus</taxon>
    </lineage>
</organism>
<dbReference type="AlphaFoldDB" id="A0A9D2GRM3"/>
<accession>A0A9D2GRM3</accession>
<dbReference type="Pfam" id="PF03956">
    <property type="entry name" value="Lys_export"/>
    <property type="match status" value="1"/>
</dbReference>
<protein>
    <submittedName>
        <fullName evidence="2">LysO family transporter</fullName>
    </submittedName>
</protein>
<dbReference type="EMBL" id="DXAW01000100">
    <property type="protein sequence ID" value="HIZ85994.1"/>
    <property type="molecule type" value="Genomic_DNA"/>
</dbReference>
<sequence>MFVVFGFMAAGVLTGWLMRRHRARWTGKVMMALIWLLLLILGIEVGSNRRIVESLPTLGAEAVVIAVVSLLGSCLAARLLWTVVRRRENASEKEDRR</sequence>
<evidence type="ECO:0000313" key="2">
    <source>
        <dbReference type="EMBL" id="HIZ85994.1"/>
    </source>
</evidence>
<feature type="transmembrane region" description="Helical" evidence="1">
    <location>
        <begin position="63"/>
        <end position="84"/>
    </location>
</feature>
<proteinExistence type="predicted"/>